<evidence type="ECO:0000313" key="2">
    <source>
        <dbReference type="EMBL" id="EYF06518.1"/>
    </source>
</evidence>
<comment type="caution">
    <text evidence="2">The sequence shown here is derived from an EMBL/GenBank/DDBJ whole genome shotgun (WGS) entry which is preliminary data.</text>
</comment>
<protein>
    <submittedName>
        <fullName evidence="2">Uncharacterized protein</fullName>
    </submittedName>
</protein>
<gene>
    <name evidence="2" type="ORF">CAP_1648</name>
</gene>
<dbReference type="Proteomes" id="UP000019678">
    <property type="component" value="Unassembled WGS sequence"/>
</dbReference>
<proteinExistence type="predicted"/>
<accession>A0A017TB56</accession>
<keyword evidence="3" id="KW-1185">Reference proteome</keyword>
<organism evidence="2 3">
    <name type="scientific">Chondromyces apiculatus DSM 436</name>
    <dbReference type="NCBI Taxonomy" id="1192034"/>
    <lineage>
        <taxon>Bacteria</taxon>
        <taxon>Pseudomonadati</taxon>
        <taxon>Myxococcota</taxon>
        <taxon>Polyangia</taxon>
        <taxon>Polyangiales</taxon>
        <taxon>Polyangiaceae</taxon>
        <taxon>Chondromyces</taxon>
    </lineage>
</organism>
<feature type="region of interest" description="Disordered" evidence="1">
    <location>
        <begin position="1"/>
        <end position="49"/>
    </location>
</feature>
<dbReference type="EMBL" id="ASRX01000015">
    <property type="protein sequence ID" value="EYF06518.1"/>
    <property type="molecule type" value="Genomic_DNA"/>
</dbReference>
<name>A0A017TB56_9BACT</name>
<reference evidence="2 3" key="1">
    <citation type="submission" date="2013-05" db="EMBL/GenBank/DDBJ databases">
        <title>Genome assembly of Chondromyces apiculatus DSM 436.</title>
        <authorList>
            <person name="Sharma G."/>
            <person name="Khatri I."/>
            <person name="Kaur C."/>
            <person name="Mayilraj S."/>
            <person name="Subramanian S."/>
        </authorList>
    </citation>
    <scope>NUCLEOTIDE SEQUENCE [LARGE SCALE GENOMIC DNA]</scope>
    <source>
        <strain evidence="2 3">DSM 436</strain>
    </source>
</reference>
<evidence type="ECO:0000313" key="3">
    <source>
        <dbReference type="Proteomes" id="UP000019678"/>
    </source>
</evidence>
<evidence type="ECO:0000256" key="1">
    <source>
        <dbReference type="SAM" id="MobiDB-lite"/>
    </source>
</evidence>
<sequence length="49" mass="5249">MLPWRSRSRAGGEAALHAKSARRWSSPCRDVVPGSSEHAGPTLRTPAHG</sequence>
<dbReference type="AlphaFoldDB" id="A0A017TB56"/>